<dbReference type="InterPro" id="IPR001452">
    <property type="entry name" value="SH3_domain"/>
</dbReference>
<dbReference type="Proteomes" id="UP001174909">
    <property type="component" value="Unassembled WGS sequence"/>
</dbReference>
<proteinExistence type="predicted"/>
<dbReference type="Gene3D" id="3.30.505.10">
    <property type="entry name" value="SH2 domain"/>
    <property type="match status" value="1"/>
</dbReference>
<dbReference type="Pfam" id="PF00017">
    <property type="entry name" value="SH2"/>
    <property type="match status" value="1"/>
</dbReference>
<dbReference type="Gene3D" id="2.30.30.40">
    <property type="entry name" value="SH3 Domains"/>
    <property type="match status" value="2"/>
</dbReference>
<dbReference type="Pfam" id="PF00018">
    <property type="entry name" value="SH3_1"/>
    <property type="match status" value="2"/>
</dbReference>
<evidence type="ECO:0000313" key="9">
    <source>
        <dbReference type="Proteomes" id="UP001174909"/>
    </source>
</evidence>
<accession>A0AA35XL55</accession>
<evidence type="ECO:0000256" key="5">
    <source>
        <dbReference type="SAM" id="MobiDB-lite"/>
    </source>
</evidence>
<dbReference type="SMART" id="SM00326">
    <property type="entry name" value="SH3"/>
    <property type="match status" value="2"/>
</dbReference>
<gene>
    <name evidence="8" type="ORF">GBAR_LOCUS31054</name>
</gene>
<evidence type="ECO:0000256" key="1">
    <source>
        <dbReference type="ARBA" id="ARBA00022443"/>
    </source>
</evidence>
<name>A0AA35XL55_GEOBA</name>
<evidence type="ECO:0000256" key="3">
    <source>
        <dbReference type="PROSITE-ProRule" id="PRU00191"/>
    </source>
</evidence>
<evidence type="ECO:0000256" key="4">
    <source>
        <dbReference type="PROSITE-ProRule" id="PRU00192"/>
    </source>
</evidence>
<evidence type="ECO:0000259" key="6">
    <source>
        <dbReference type="PROSITE" id="PS50001"/>
    </source>
</evidence>
<protein>
    <submittedName>
        <fullName evidence="8">Tyrosine-protein kinase isoform SRK4</fullName>
    </submittedName>
</protein>
<dbReference type="CDD" id="cd11845">
    <property type="entry name" value="SH3_Src_like"/>
    <property type="match status" value="2"/>
</dbReference>
<dbReference type="InterPro" id="IPR043539">
    <property type="entry name" value="Grb2-like"/>
</dbReference>
<comment type="caution">
    <text evidence="8">The sequence shown here is derived from an EMBL/GenBank/DDBJ whole genome shotgun (WGS) entry which is preliminary data.</text>
</comment>
<feature type="domain" description="SH3" evidence="7">
    <location>
        <begin position="208"/>
        <end position="269"/>
    </location>
</feature>
<dbReference type="PROSITE" id="PS50001">
    <property type="entry name" value="SH2"/>
    <property type="match status" value="1"/>
</dbReference>
<evidence type="ECO:0000259" key="7">
    <source>
        <dbReference type="PROSITE" id="PS50002"/>
    </source>
</evidence>
<evidence type="ECO:0000313" key="8">
    <source>
        <dbReference type="EMBL" id="CAI8057011.1"/>
    </source>
</evidence>
<keyword evidence="8" id="KW-0808">Transferase</keyword>
<dbReference type="AlphaFoldDB" id="A0AA35XL55"/>
<dbReference type="PRINTS" id="PR00452">
    <property type="entry name" value="SH3DOMAIN"/>
</dbReference>
<dbReference type="GO" id="GO:0016301">
    <property type="term" value="F:kinase activity"/>
    <property type="evidence" value="ECO:0007669"/>
    <property type="project" value="UniProtKB-KW"/>
</dbReference>
<dbReference type="InterPro" id="IPR000980">
    <property type="entry name" value="SH2"/>
</dbReference>
<dbReference type="PROSITE" id="PS50002">
    <property type="entry name" value="SH3"/>
    <property type="match status" value="2"/>
</dbReference>
<reference evidence="8" key="1">
    <citation type="submission" date="2023-03" db="EMBL/GenBank/DDBJ databases">
        <authorList>
            <person name="Steffen K."/>
            <person name="Cardenas P."/>
        </authorList>
    </citation>
    <scope>NUCLEOTIDE SEQUENCE</scope>
</reference>
<dbReference type="SUPFAM" id="SSF55550">
    <property type="entry name" value="SH2 domain"/>
    <property type="match status" value="1"/>
</dbReference>
<sequence>MGSCCGRPPTNSKRRDRREDGHQPPRLYQPPPPDLGPPYGGPALANDTGTLGGNVRGYIPQGPIFVALFDYEQRTSEDLTFRKGERLEILNAQDGDWWQARSLDSMREGYIPRNYVAEYKTIEAEEYVCFSLCVYFCPNSLPPSTVQASKPMANGRTLTLGGVVTLPPGIWFFGPIKRAEAEKFLRAHNVRGTYLIRESVRREVPPSSQHPVFVGKYDYDSRTDDDLSFKKGDLMYIISTDEGDWWFARAKDTGREGYIPSNYVAEYKSLDAEE</sequence>
<feature type="domain" description="SH2" evidence="6">
    <location>
        <begin position="171"/>
        <end position="270"/>
    </location>
</feature>
<feature type="region of interest" description="Disordered" evidence="5">
    <location>
        <begin position="1"/>
        <end position="41"/>
    </location>
</feature>
<keyword evidence="9" id="KW-1185">Reference proteome</keyword>
<dbReference type="InterPro" id="IPR036028">
    <property type="entry name" value="SH3-like_dom_sf"/>
</dbReference>
<keyword evidence="2 3" id="KW-0727">SH2 domain</keyword>
<dbReference type="SUPFAM" id="SSF50044">
    <property type="entry name" value="SH3-domain"/>
    <property type="match status" value="2"/>
</dbReference>
<evidence type="ECO:0000256" key="2">
    <source>
        <dbReference type="ARBA" id="ARBA00022999"/>
    </source>
</evidence>
<dbReference type="EMBL" id="CASHTH010004417">
    <property type="protein sequence ID" value="CAI8057011.1"/>
    <property type="molecule type" value="Genomic_DNA"/>
</dbReference>
<feature type="compositionally biased region" description="Pro residues" evidence="5">
    <location>
        <begin position="27"/>
        <end position="40"/>
    </location>
</feature>
<dbReference type="InterPro" id="IPR036860">
    <property type="entry name" value="SH2_dom_sf"/>
</dbReference>
<dbReference type="PANTHER" id="PTHR46037">
    <property type="entry name" value="PROTEIN ENHANCER OF SEVENLESS 2B"/>
    <property type="match status" value="1"/>
</dbReference>
<organism evidence="8 9">
    <name type="scientific">Geodia barretti</name>
    <name type="common">Barrett's horny sponge</name>
    <dbReference type="NCBI Taxonomy" id="519541"/>
    <lineage>
        <taxon>Eukaryota</taxon>
        <taxon>Metazoa</taxon>
        <taxon>Porifera</taxon>
        <taxon>Demospongiae</taxon>
        <taxon>Heteroscleromorpha</taxon>
        <taxon>Tetractinellida</taxon>
        <taxon>Astrophorina</taxon>
        <taxon>Geodiidae</taxon>
        <taxon>Geodia</taxon>
    </lineage>
</organism>
<keyword evidence="1 4" id="KW-0728">SH3 domain</keyword>
<keyword evidence="8" id="KW-0418">Kinase</keyword>
<feature type="domain" description="SH3" evidence="7">
    <location>
        <begin position="60"/>
        <end position="121"/>
    </location>
</feature>